<dbReference type="PANTHER" id="PTHR11070:SF17">
    <property type="entry name" value="DNA HELICASE IV"/>
    <property type="match status" value="1"/>
</dbReference>
<name>A0A9C7G8Q8_9BACI</name>
<keyword evidence="3" id="KW-1185">Reference proteome</keyword>
<proteinExistence type="predicted"/>
<comment type="caution">
    <text evidence="2">The sequence shown here is derived from an EMBL/GenBank/DDBJ whole genome shotgun (WGS) entry which is preliminary data.</text>
</comment>
<dbReference type="SUPFAM" id="SSF52540">
    <property type="entry name" value="P-loop containing nucleoside triphosphate hydrolases"/>
    <property type="match status" value="1"/>
</dbReference>
<dbReference type="InterPro" id="IPR027417">
    <property type="entry name" value="P-loop_NTPase"/>
</dbReference>
<dbReference type="AlphaFoldDB" id="A0A9C7G8Q8"/>
<evidence type="ECO:0000256" key="1">
    <source>
        <dbReference type="SAM" id="Coils"/>
    </source>
</evidence>
<sequence>MNLFDILLSKKGNKSQEPEVQPSIVVVEEEPEKSSVQKDESLRIELYKLFSTKTTNPENLAKMVNLAELKVIKMRYRKLEEENMELSKRPTQSDYNNKDMEVQQLTKKLETVKEVTVSKVAYEQLVEETVHLKQELNRMNTKVDELENIVSDYEGLNSSLQWQLEQSEANMLDSKIYDELEGKFNALRTAHDVLQIENLEHLQQNKQLHLQLQQLQEQLERVQPSLADTVTESTLETNDLQPEVEDISSAELPTVIIEDELSTDVEQDETVTALEEDTSVVKIDFVEEEKERLVFDEVILEEALDESVLLVEQEVDEAQMVQAISDVLLKTVPTIEQGVTFGFPAYDASSFLRRDDKSEHGYLRRVINKIIGSMHEIRNIEFDSTYEIDYATAYSEGIIRKHKYEHNRRLQFMKDRPYIGRVDYVTTAGAETMYIGEQGIEGHVISWKAEAASLYYLRVVGQPIAHKTLGDVITDYIRQIDIQSGNIKTLHPPITATSQYIKDEGLVSALSNKRGLDMQSIVATLQREQYEMIRMPMTKPIIIQGSAGSGKSAIALHRLSYLLYKYQNLKADSVAILGPNEAFLTHIQNVLPTLGDFGIKQSTFLGMACDILMISSSKVKRHQATELDMIKMKGSLDFRQIVQETTMRMFNDLRIWARPYTVKSISIPIVPILREMEKYPHFSLKERDNQYFNIFSRSLQQELKTENEVQQQIQDRVKEKAKSIEKQEGMPLPLDRNDFITPEIARLGNSWIEHVAAYRDEPSKAIKYQVELSRSQFIAAIKDAVQLKMKEHVIVLQSLISDNIDDTIIAQTWQHYIQLEVRKAKEAAILELITNQPDEVLSVDDLTQTFIFQQKLEEVQKGVLEQLAKIEQAFFIARRDMLQQAVLAELLMRIEQSYFKQITKALKTGYDLEYSFNKSYSGYTFEEGLQLSTADRDSLHKYVKKHLELDPFDCFDEAIRMAQSKGLLSDDYQSFETYYEDLPALLHITRLMHGVSKEHKLSYLIVDEAQDYMPYEIVELNALTQKNGLMLIGDLGQNLNRASSLQDWHTLDALIGNPAYYELQATYRSTAQIVEVGNEIIEPFATGKYRLSTETFRDGAEVEWIEVTSTTEEQHLKEILEEAVFTHLYESVAVVVKDESLLEHYRYMIDPYFTVGIQTAAELPTNAKVVLTTPTAVKGLEFEAVVIVRFNDYESTDFDRKLAYVATSRALHQLYITFEKGKKGLVRP</sequence>
<dbReference type="GO" id="GO:0005524">
    <property type="term" value="F:ATP binding"/>
    <property type="evidence" value="ECO:0007669"/>
    <property type="project" value="InterPro"/>
</dbReference>
<dbReference type="PANTHER" id="PTHR11070">
    <property type="entry name" value="UVRD / RECB / PCRA DNA HELICASE FAMILY MEMBER"/>
    <property type="match status" value="1"/>
</dbReference>
<evidence type="ECO:0008006" key="4">
    <source>
        <dbReference type="Google" id="ProtNLM"/>
    </source>
</evidence>
<gene>
    <name evidence="2" type="ORF">NEOCIP111885_01611</name>
</gene>
<dbReference type="Gene3D" id="3.40.50.300">
    <property type="entry name" value="P-loop containing nucleotide triphosphate hydrolases"/>
    <property type="match status" value="2"/>
</dbReference>
<protein>
    <recommendedName>
        <fullName evidence="4">DNA helicase</fullName>
    </recommendedName>
</protein>
<dbReference type="GO" id="GO:0003677">
    <property type="term" value="F:DNA binding"/>
    <property type="evidence" value="ECO:0007669"/>
    <property type="project" value="InterPro"/>
</dbReference>
<feature type="coiled-coil region" evidence="1">
    <location>
        <begin position="69"/>
        <end position="218"/>
    </location>
</feature>
<dbReference type="Proteomes" id="UP000789845">
    <property type="component" value="Unassembled WGS sequence"/>
</dbReference>
<dbReference type="GO" id="GO:0005829">
    <property type="term" value="C:cytosol"/>
    <property type="evidence" value="ECO:0007669"/>
    <property type="project" value="TreeGrafter"/>
</dbReference>
<dbReference type="InterPro" id="IPR000212">
    <property type="entry name" value="DNA_helicase_UvrD/REP"/>
</dbReference>
<evidence type="ECO:0000313" key="3">
    <source>
        <dbReference type="Proteomes" id="UP000789845"/>
    </source>
</evidence>
<reference evidence="2" key="1">
    <citation type="submission" date="2021-10" db="EMBL/GenBank/DDBJ databases">
        <authorList>
            <person name="Criscuolo A."/>
        </authorList>
    </citation>
    <scope>NUCLEOTIDE SEQUENCE</scope>
    <source>
        <strain evidence="2">CIP111885</strain>
    </source>
</reference>
<organism evidence="2 3">
    <name type="scientific">Pseudoneobacillus rhizosphaerae</name>
    <dbReference type="NCBI Taxonomy" id="2880968"/>
    <lineage>
        <taxon>Bacteria</taxon>
        <taxon>Bacillati</taxon>
        <taxon>Bacillota</taxon>
        <taxon>Bacilli</taxon>
        <taxon>Bacillales</taxon>
        <taxon>Bacillaceae</taxon>
        <taxon>Pseudoneobacillus</taxon>
    </lineage>
</organism>
<dbReference type="RefSeq" id="WP_230496167.1">
    <property type="nucleotide sequence ID" value="NZ_CAKJTG010000007.1"/>
</dbReference>
<evidence type="ECO:0000313" key="2">
    <source>
        <dbReference type="EMBL" id="CAG9607919.1"/>
    </source>
</evidence>
<dbReference type="GO" id="GO:0043138">
    <property type="term" value="F:3'-5' DNA helicase activity"/>
    <property type="evidence" value="ECO:0007669"/>
    <property type="project" value="TreeGrafter"/>
</dbReference>
<dbReference type="GO" id="GO:0000725">
    <property type="term" value="P:recombinational repair"/>
    <property type="evidence" value="ECO:0007669"/>
    <property type="project" value="TreeGrafter"/>
</dbReference>
<keyword evidence="1" id="KW-0175">Coiled coil</keyword>
<dbReference type="EMBL" id="CAKJTG010000007">
    <property type="protein sequence ID" value="CAG9607919.1"/>
    <property type="molecule type" value="Genomic_DNA"/>
</dbReference>
<accession>A0A9C7G8Q8</accession>